<organism evidence="3 4">
    <name type="scientific">Balaenoptera musculus</name>
    <name type="common">Blue whale</name>
    <dbReference type="NCBI Taxonomy" id="9771"/>
    <lineage>
        <taxon>Eukaryota</taxon>
        <taxon>Metazoa</taxon>
        <taxon>Chordata</taxon>
        <taxon>Craniata</taxon>
        <taxon>Vertebrata</taxon>
        <taxon>Euteleostomi</taxon>
        <taxon>Mammalia</taxon>
        <taxon>Eutheria</taxon>
        <taxon>Laurasiatheria</taxon>
        <taxon>Artiodactyla</taxon>
        <taxon>Whippomorpha</taxon>
        <taxon>Cetacea</taxon>
        <taxon>Mysticeti</taxon>
        <taxon>Balaenopteridae</taxon>
        <taxon>Balaenoptera</taxon>
    </lineage>
</organism>
<dbReference type="Pfam" id="PF00789">
    <property type="entry name" value="UBX"/>
    <property type="match status" value="1"/>
</dbReference>
<dbReference type="SUPFAM" id="SSF54236">
    <property type="entry name" value="Ubiquitin-like"/>
    <property type="match status" value="1"/>
</dbReference>
<dbReference type="InterPro" id="IPR029071">
    <property type="entry name" value="Ubiquitin-like_domsf"/>
</dbReference>
<dbReference type="Proteomes" id="UP000694857">
    <property type="component" value="Chromosome 1"/>
</dbReference>
<dbReference type="RefSeq" id="XP_036723714.1">
    <property type="nucleotide sequence ID" value="XM_036867819.1"/>
</dbReference>
<evidence type="ECO:0000313" key="4">
    <source>
        <dbReference type="RefSeq" id="XP_036723714.1"/>
    </source>
</evidence>
<dbReference type="OrthoDB" id="436606at2759"/>
<feature type="domain" description="UBX" evidence="2">
    <location>
        <begin position="194"/>
        <end position="271"/>
    </location>
</feature>
<dbReference type="AlphaFoldDB" id="A0A8B8YPD9"/>
<dbReference type="CTD" id="127733"/>
<feature type="compositionally biased region" description="Basic residues" evidence="1">
    <location>
        <begin position="37"/>
        <end position="50"/>
    </location>
</feature>
<dbReference type="SMART" id="SM00166">
    <property type="entry name" value="UBX"/>
    <property type="match status" value="1"/>
</dbReference>
<gene>
    <name evidence="4" type="primary">UBXN10</name>
</gene>
<dbReference type="GeneID" id="118903105"/>
<evidence type="ECO:0000256" key="1">
    <source>
        <dbReference type="SAM" id="MobiDB-lite"/>
    </source>
</evidence>
<dbReference type="KEGG" id="bmus:118903105"/>
<name>A0A8B8YPD9_BALMU</name>
<evidence type="ECO:0000259" key="2">
    <source>
        <dbReference type="PROSITE" id="PS50033"/>
    </source>
</evidence>
<dbReference type="InterPro" id="IPR001012">
    <property type="entry name" value="UBX_dom"/>
</dbReference>
<protein>
    <submittedName>
        <fullName evidence="4">UBX domain-containing protein 10</fullName>
    </submittedName>
</protein>
<dbReference type="PROSITE" id="PS50033">
    <property type="entry name" value="UBX"/>
    <property type="match status" value="1"/>
</dbReference>
<feature type="region of interest" description="Disordered" evidence="1">
    <location>
        <begin position="1"/>
        <end position="110"/>
    </location>
</feature>
<accession>A0A8B8YPD9</accession>
<keyword evidence="3" id="KW-1185">Reference proteome</keyword>
<sequence length="292" mass="31563">MATEAPVNTAPPERSTAVSTAAGSFIWQPDSLNTHVTRPKSAKGRTRPSLHKPAGTEGCCSLTPSSPPAIPCESPSSQKPAACTPRSPSQGAPDETPELLQQVPTGASSSLNKYPVLPSINRKTLEEAALETVAKKAGSLQLSSTQALYQAETCTVKTSEEGSRAQPCSPERKCIVRTKRQSSYRARDLEEPSDQEPRLLLAVRSPSGRRFVHHFRPTDDLHTVVAVAEHKNEATYRHCSIETMEVPRRHFSDLTKSLQECGILHKSVLGISQEDGEGWPLVHSHPAGVLGL</sequence>
<evidence type="ECO:0000313" key="3">
    <source>
        <dbReference type="Proteomes" id="UP000694857"/>
    </source>
</evidence>
<reference evidence="4" key="1">
    <citation type="submission" date="2025-08" db="UniProtKB">
        <authorList>
            <consortium name="RefSeq"/>
        </authorList>
    </citation>
    <scope>IDENTIFICATION</scope>
    <source>
        <tissue evidence="4">Epidermis and Blubber</tissue>
    </source>
</reference>
<dbReference type="CDD" id="cd17076">
    <property type="entry name" value="UBX_UBXN10"/>
    <property type="match status" value="1"/>
</dbReference>
<dbReference type="Gene3D" id="3.10.20.90">
    <property type="entry name" value="Phosphatidylinositol 3-kinase Catalytic Subunit, Chain A, domain 1"/>
    <property type="match status" value="1"/>
</dbReference>
<proteinExistence type="predicted"/>